<reference evidence="2" key="1">
    <citation type="journal article" date="2019" name="Sci. Rep.">
        <title>Draft genome of Tanacetum cinerariifolium, the natural source of mosquito coil.</title>
        <authorList>
            <person name="Yamashiro T."/>
            <person name="Shiraishi A."/>
            <person name="Satake H."/>
            <person name="Nakayama K."/>
        </authorList>
    </citation>
    <scope>NUCLEOTIDE SEQUENCE</scope>
</reference>
<sequence length="96" mass="10719">YRAPWVTTVNRNKPPVNRKFSTGRKNFPTTNRKFPTASRKFPTDSTKIHTADMGRKGKAVKSSACWIWKPSQNLTNKVPRTTLMTKAIGTVAALGT</sequence>
<dbReference type="AlphaFoldDB" id="A0A699SY93"/>
<feature type="region of interest" description="Disordered" evidence="1">
    <location>
        <begin position="1"/>
        <end position="56"/>
    </location>
</feature>
<evidence type="ECO:0000313" key="3">
    <source>
        <dbReference type="EMBL" id="GFD04577.1"/>
    </source>
</evidence>
<dbReference type="EMBL" id="BKCJ011212740">
    <property type="protein sequence ID" value="GFD04577.1"/>
    <property type="molecule type" value="Genomic_DNA"/>
</dbReference>
<comment type="caution">
    <text evidence="2">The sequence shown here is derived from an EMBL/GenBank/DDBJ whole genome shotgun (WGS) entry which is preliminary data.</text>
</comment>
<dbReference type="EMBL" id="BKCJ011202688">
    <property type="protein sequence ID" value="GFD03115.1"/>
    <property type="molecule type" value="Genomic_DNA"/>
</dbReference>
<feature type="compositionally biased region" description="Polar residues" evidence="1">
    <location>
        <begin position="19"/>
        <end position="33"/>
    </location>
</feature>
<organism evidence="2">
    <name type="scientific">Tanacetum cinerariifolium</name>
    <name type="common">Dalmatian daisy</name>
    <name type="synonym">Chrysanthemum cinerariifolium</name>
    <dbReference type="NCBI Taxonomy" id="118510"/>
    <lineage>
        <taxon>Eukaryota</taxon>
        <taxon>Viridiplantae</taxon>
        <taxon>Streptophyta</taxon>
        <taxon>Embryophyta</taxon>
        <taxon>Tracheophyta</taxon>
        <taxon>Spermatophyta</taxon>
        <taxon>Magnoliopsida</taxon>
        <taxon>eudicotyledons</taxon>
        <taxon>Gunneridae</taxon>
        <taxon>Pentapetalae</taxon>
        <taxon>asterids</taxon>
        <taxon>campanulids</taxon>
        <taxon>Asterales</taxon>
        <taxon>Asteraceae</taxon>
        <taxon>Asteroideae</taxon>
        <taxon>Anthemideae</taxon>
        <taxon>Anthemidinae</taxon>
        <taxon>Tanacetum</taxon>
    </lineage>
</organism>
<accession>A0A699SY93</accession>
<evidence type="ECO:0000256" key="1">
    <source>
        <dbReference type="SAM" id="MobiDB-lite"/>
    </source>
</evidence>
<feature type="non-terminal residue" evidence="2">
    <location>
        <position position="1"/>
    </location>
</feature>
<gene>
    <name evidence="2" type="ORF">Tci_875084</name>
    <name evidence="3" type="ORF">Tci_876546</name>
</gene>
<feature type="compositionally biased region" description="Basic and acidic residues" evidence="1">
    <location>
        <begin position="46"/>
        <end position="55"/>
    </location>
</feature>
<evidence type="ECO:0000313" key="2">
    <source>
        <dbReference type="EMBL" id="GFD03115.1"/>
    </source>
</evidence>
<proteinExistence type="predicted"/>
<name>A0A699SY93_TANCI</name>
<protein>
    <submittedName>
        <fullName evidence="2">Uncharacterized protein</fullName>
    </submittedName>
</protein>